<evidence type="ECO:0000256" key="1">
    <source>
        <dbReference type="SAM" id="Phobius"/>
    </source>
</evidence>
<keyword evidence="1" id="KW-1133">Transmembrane helix</keyword>
<keyword evidence="1" id="KW-0472">Membrane</keyword>
<evidence type="ECO:0000313" key="3">
    <source>
        <dbReference type="Proteomes" id="UP000249061"/>
    </source>
</evidence>
<feature type="transmembrane region" description="Helical" evidence="1">
    <location>
        <begin position="153"/>
        <end position="172"/>
    </location>
</feature>
<accession>A0A2W5V412</accession>
<feature type="transmembrane region" description="Helical" evidence="1">
    <location>
        <begin position="213"/>
        <end position="232"/>
    </location>
</feature>
<protein>
    <recommendedName>
        <fullName evidence="4">DUF2914 domain-containing protein</fullName>
    </recommendedName>
</protein>
<reference evidence="2 3" key="1">
    <citation type="submission" date="2017-08" db="EMBL/GenBank/DDBJ databases">
        <title>Infants hospitalized years apart are colonized by the same room-sourced microbial strains.</title>
        <authorList>
            <person name="Brooks B."/>
            <person name="Olm M.R."/>
            <person name="Firek B.A."/>
            <person name="Baker R."/>
            <person name="Thomas B.C."/>
            <person name="Morowitz M.J."/>
            <person name="Banfield J.F."/>
        </authorList>
    </citation>
    <scope>NUCLEOTIDE SEQUENCE [LARGE SCALE GENOMIC DNA]</scope>
    <source>
        <strain evidence="2">S2_003_000_R2_14</strain>
    </source>
</reference>
<keyword evidence="1" id="KW-0812">Transmembrane</keyword>
<feature type="transmembrane region" description="Helical" evidence="1">
    <location>
        <begin position="178"/>
        <end position="201"/>
    </location>
</feature>
<proteinExistence type="predicted"/>
<evidence type="ECO:0008006" key="4">
    <source>
        <dbReference type="Google" id="ProtNLM"/>
    </source>
</evidence>
<gene>
    <name evidence="2" type="ORF">DI536_33735</name>
</gene>
<name>A0A2W5V412_9BACT</name>
<dbReference type="EMBL" id="QFQP01000053">
    <property type="protein sequence ID" value="PZR04711.1"/>
    <property type="molecule type" value="Genomic_DNA"/>
</dbReference>
<feature type="transmembrane region" description="Helical" evidence="1">
    <location>
        <begin position="123"/>
        <end position="141"/>
    </location>
</feature>
<dbReference type="AlphaFoldDB" id="A0A2W5V412"/>
<evidence type="ECO:0000313" key="2">
    <source>
        <dbReference type="EMBL" id="PZR04711.1"/>
    </source>
</evidence>
<organism evidence="2 3">
    <name type="scientific">Archangium gephyra</name>
    <dbReference type="NCBI Taxonomy" id="48"/>
    <lineage>
        <taxon>Bacteria</taxon>
        <taxon>Pseudomonadati</taxon>
        <taxon>Myxococcota</taxon>
        <taxon>Myxococcia</taxon>
        <taxon>Myxococcales</taxon>
        <taxon>Cystobacterineae</taxon>
        <taxon>Archangiaceae</taxon>
        <taxon>Archangium</taxon>
    </lineage>
</organism>
<sequence length="382" mass="43374">MSAEPAVTPTPEAPPPTGVMGRFKAFKEKHHIAFEVAFFFAGFLFDVVLLHRIDSTPLLIHQGTYLVLSAFLIFWDHRIHVRGSEPTGIIGKIASYRLWVMHFFLGTLLNAFMVFYFRASSGVLAFIFIVILSAIIIINELPRFRAQGPIVRVMLLSFATTSFLAYLIPVIWGRLHSWQYVLAVILGASVTYALWPLFLNFTKDPNWTFKRAVLPGWIIQAFLLTAYLLHAVPPVPLGLKYIGVYTSVQSVKEGDGHKHYELQYQPPESWEFWRHSSSTFIAPAGTRAYVFVKIFAPTKFNDQVQFAWDYDDPEKGWTQRGSPHSTSLSGGNEEGFRTFAYSTMGKPGTYRVRVLTTDLREIGRKTFTYVEGPLPPLHTELD</sequence>
<dbReference type="Proteomes" id="UP000249061">
    <property type="component" value="Unassembled WGS sequence"/>
</dbReference>
<feature type="transmembrane region" description="Helical" evidence="1">
    <location>
        <begin position="96"/>
        <end position="117"/>
    </location>
</feature>
<feature type="transmembrane region" description="Helical" evidence="1">
    <location>
        <begin position="59"/>
        <end position="75"/>
    </location>
</feature>
<comment type="caution">
    <text evidence="2">The sequence shown here is derived from an EMBL/GenBank/DDBJ whole genome shotgun (WGS) entry which is preliminary data.</text>
</comment>
<feature type="transmembrane region" description="Helical" evidence="1">
    <location>
        <begin position="32"/>
        <end position="53"/>
    </location>
</feature>